<evidence type="ECO:0000256" key="6">
    <source>
        <dbReference type="ARBA" id="ARBA00022989"/>
    </source>
</evidence>
<feature type="transmembrane region" description="Helical" evidence="8">
    <location>
        <begin position="118"/>
        <end position="136"/>
    </location>
</feature>
<dbReference type="InterPro" id="IPR050297">
    <property type="entry name" value="LipidA_mod_glycosyltrf_83"/>
</dbReference>
<dbReference type="PANTHER" id="PTHR33908">
    <property type="entry name" value="MANNOSYLTRANSFERASE YKCB-RELATED"/>
    <property type="match status" value="1"/>
</dbReference>
<dbReference type="PANTHER" id="PTHR33908:SF3">
    <property type="entry name" value="UNDECAPRENYL PHOSPHATE-ALPHA-4-AMINO-4-DEOXY-L-ARABINOSE ARABINOSYL TRANSFERASE"/>
    <property type="match status" value="1"/>
</dbReference>
<keyword evidence="5 8" id="KW-0812">Transmembrane</keyword>
<feature type="transmembrane region" description="Helical" evidence="8">
    <location>
        <begin position="351"/>
        <end position="371"/>
    </location>
</feature>
<feature type="transmembrane region" description="Helical" evidence="8">
    <location>
        <begin position="236"/>
        <end position="260"/>
    </location>
</feature>
<evidence type="ECO:0000313" key="11">
    <source>
        <dbReference type="Proteomes" id="UP001202961"/>
    </source>
</evidence>
<feature type="transmembrane region" description="Helical" evidence="8">
    <location>
        <begin position="168"/>
        <end position="185"/>
    </location>
</feature>
<keyword evidence="4" id="KW-0808">Transferase</keyword>
<feature type="transmembrane region" description="Helical" evidence="8">
    <location>
        <begin position="287"/>
        <end position="315"/>
    </location>
</feature>
<keyword evidence="2" id="KW-1003">Cell membrane</keyword>
<feature type="transmembrane region" description="Helical" evidence="8">
    <location>
        <begin position="391"/>
        <end position="409"/>
    </location>
</feature>
<proteinExistence type="predicted"/>
<evidence type="ECO:0000256" key="4">
    <source>
        <dbReference type="ARBA" id="ARBA00022679"/>
    </source>
</evidence>
<feature type="transmembrane region" description="Helical" evidence="8">
    <location>
        <begin position="447"/>
        <end position="465"/>
    </location>
</feature>
<evidence type="ECO:0000256" key="5">
    <source>
        <dbReference type="ARBA" id="ARBA00022692"/>
    </source>
</evidence>
<accession>A0ABT0U712</accession>
<dbReference type="Pfam" id="PF02366">
    <property type="entry name" value="PMT"/>
    <property type="match status" value="1"/>
</dbReference>
<evidence type="ECO:0000256" key="2">
    <source>
        <dbReference type="ARBA" id="ARBA00022475"/>
    </source>
</evidence>
<keyword evidence="7 8" id="KW-0472">Membrane</keyword>
<feature type="transmembrane region" description="Helical" evidence="8">
    <location>
        <begin position="143"/>
        <end position="162"/>
    </location>
</feature>
<keyword evidence="6 8" id="KW-1133">Transmembrane helix</keyword>
<gene>
    <name evidence="10" type="ORF">NB063_18350</name>
</gene>
<evidence type="ECO:0000313" key="10">
    <source>
        <dbReference type="EMBL" id="MCM2372576.1"/>
    </source>
</evidence>
<comment type="subcellular location">
    <subcellularLocation>
        <location evidence="1">Cell membrane</location>
        <topology evidence="1">Multi-pass membrane protein</topology>
    </subcellularLocation>
</comment>
<sequence>MIFPYKSQLRYAWNTILFPVNAEEVVATSRDWNRRQRLLAWIALTAASLIVLLPNLSYPLIEPDETRYAQIAIEMNQSRDWITPSLDGIAYLDKPPLMYWLTATSFSLLGTNETAARLPSMLSAFLTIVIVFSLGSRIVGGRAAWLSAASLLLCGGFVLAGRFLILDALLAMFTTLCMLTGYIAVRGQRHRWAWWMVSGIACALGVLTKGPIALVLCAPPLVVSGWLRADQTRTRVLHWAAFLLPMLLVCLPWYVAVGIFNPQFMDHFFLEHNFKRFTEGSNRREPFWFYLPVVFVGMFPSSLLLPSVGVFVVSTAERKRELRSKDLGFLFCGATWMLIFFSAASCKLPTYILPAIPLICLILGVMLDQTVMRPERANRITNYLRPFPQRATLIILGTWIGVFAADAWIGRTVSLMAFASATVCLATGITTLRMWNREIAFSWRGWAATMIVAVGLLSFAAARFMPTVSTARSLYVRTLRLTEEHPQSPVVFFGEKPHAITLQIPHRPIVYFAPTMHEEFKAFLSLHDRTIVITGDETIADTRVATAPTHQFTEQENHEHLYLAERIEHATPHIASVADGASH</sequence>
<keyword evidence="3" id="KW-0328">Glycosyltransferase</keyword>
<evidence type="ECO:0000256" key="3">
    <source>
        <dbReference type="ARBA" id="ARBA00022676"/>
    </source>
</evidence>
<evidence type="ECO:0000256" key="1">
    <source>
        <dbReference type="ARBA" id="ARBA00004651"/>
    </source>
</evidence>
<feature type="transmembrane region" description="Helical" evidence="8">
    <location>
        <begin position="415"/>
        <end position="435"/>
    </location>
</feature>
<evidence type="ECO:0000259" key="9">
    <source>
        <dbReference type="Pfam" id="PF02366"/>
    </source>
</evidence>
<organism evidence="10 11">
    <name type="scientific">Aporhodopirellula aestuarii</name>
    <dbReference type="NCBI Taxonomy" id="2950107"/>
    <lineage>
        <taxon>Bacteria</taxon>
        <taxon>Pseudomonadati</taxon>
        <taxon>Planctomycetota</taxon>
        <taxon>Planctomycetia</taxon>
        <taxon>Pirellulales</taxon>
        <taxon>Pirellulaceae</taxon>
        <taxon>Aporhodopirellula</taxon>
    </lineage>
</organism>
<feature type="transmembrane region" description="Helical" evidence="8">
    <location>
        <begin position="38"/>
        <end position="58"/>
    </location>
</feature>
<feature type="domain" description="ArnT-like N-terminal" evidence="9">
    <location>
        <begin position="49"/>
        <end position="266"/>
    </location>
</feature>
<dbReference type="EMBL" id="JAMQBK010000048">
    <property type="protein sequence ID" value="MCM2372576.1"/>
    <property type="molecule type" value="Genomic_DNA"/>
</dbReference>
<comment type="caution">
    <text evidence="10">The sequence shown here is derived from an EMBL/GenBank/DDBJ whole genome shotgun (WGS) entry which is preliminary data.</text>
</comment>
<keyword evidence="11" id="KW-1185">Reference proteome</keyword>
<dbReference type="RefSeq" id="WP_250930210.1">
    <property type="nucleotide sequence ID" value="NZ_JAMQBK010000048.1"/>
</dbReference>
<dbReference type="InterPro" id="IPR003342">
    <property type="entry name" value="ArnT-like_N"/>
</dbReference>
<dbReference type="Proteomes" id="UP001202961">
    <property type="component" value="Unassembled WGS sequence"/>
</dbReference>
<protein>
    <submittedName>
        <fullName evidence="10">Glycosyltransferase family 39 protein</fullName>
    </submittedName>
</protein>
<feature type="transmembrane region" description="Helical" evidence="8">
    <location>
        <begin position="327"/>
        <end position="345"/>
    </location>
</feature>
<name>A0ABT0U712_9BACT</name>
<reference evidence="10 11" key="1">
    <citation type="journal article" date="2022" name="Syst. Appl. Microbiol.">
        <title>Rhodopirellula aestuarii sp. nov., a novel member of the genus Rhodopirellula isolated from brackish sediments collected in the Tagus River estuary, Portugal.</title>
        <authorList>
            <person name="Vitorino I.R."/>
            <person name="Klimek D."/>
            <person name="Calusinska M."/>
            <person name="Lobo-da-Cunha A."/>
            <person name="Vasconcelos V."/>
            <person name="Lage O.M."/>
        </authorList>
    </citation>
    <scope>NUCLEOTIDE SEQUENCE [LARGE SCALE GENOMIC DNA]</scope>
    <source>
        <strain evidence="10 11">ICT_H3.1</strain>
    </source>
</reference>
<evidence type="ECO:0000256" key="7">
    <source>
        <dbReference type="ARBA" id="ARBA00023136"/>
    </source>
</evidence>
<evidence type="ECO:0000256" key="8">
    <source>
        <dbReference type="SAM" id="Phobius"/>
    </source>
</evidence>